<evidence type="ECO:0000313" key="4">
    <source>
        <dbReference type="Proteomes" id="UP000315677"/>
    </source>
</evidence>
<accession>A0A543DN17</accession>
<dbReference type="OrthoDB" id="3577287at2"/>
<reference evidence="3 4" key="1">
    <citation type="submission" date="2019-06" db="EMBL/GenBank/DDBJ databases">
        <title>Sequencing the genomes of 1000 actinobacteria strains.</title>
        <authorList>
            <person name="Klenk H.-P."/>
        </authorList>
    </citation>
    <scope>NUCLEOTIDE SEQUENCE [LARGE SCALE GENOMIC DNA]</scope>
    <source>
        <strain evidence="3 4">DSM 45301</strain>
    </source>
</reference>
<keyword evidence="4" id="KW-1185">Reference proteome</keyword>
<keyword evidence="2" id="KW-0472">Membrane</keyword>
<name>A0A543DN17_9PSEU</name>
<evidence type="ECO:0000256" key="1">
    <source>
        <dbReference type="SAM" id="MobiDB-lite"/>
    </source>
</evidence>
<organism evidence="3 4">
    <name type="scientific">Pseudonocardia kunmingensis</name>
    <dbReference type="NCBI Taxonomy" id="630975"/>
    <lineage>
        <taxon>Bacteria</taxon>
        <taxon>Bacillati</taxon>
        <taxon>Actinomycetota</taxon>
        <taxon>Actinomycetes</taxon>
        <taxon>Pseudonocardiales</taxon>
        <taxon>Pseudonocardiaceae</taxon>
        <taxon>Pseudonocardia</taxon>
    </lineage>
</organism>
<evidence type="ECO:0000313" key="3">
    <source>
        <dbReference type="EMBL" id="TQM10731.1"/>
    </source>
</evidence>
<proteinExistence type="predicted"/>
<keyword evidence="2" id="KW-0812">Transmembrane</keyword>
<sequence>MATPDPCHHWSGAPKHWVDVPAQRRRPPSPEQLDAAARRWPGWVDASSREEWSVAAVALAVAVAAFILVGTVSAITEHDTPPPVRTNGTSVR</sequence>
<comment type="caution">
    <text evidence="3">The sequence shown here is derived from an EMBL/GenBank/DDBJ whole genome shotgun (WGS) entry which is preliminary data.</text>
</comment>
<dbReference type="AlphaFoldDB" id="A0A543DN17"/>
<feature type="region of interest" description="Disordered" evidence="1">
    <location>
        <begin position="1"/>
        <end position="34"/>
    </location>
</feature>
<evidence type="ECO:0000256" key="2">
    <source>
        <dbReference type="SAM" id="Phobius"/>
    </source>
</evidence>
<keyword evidence="2" id="KW-1133">Transmembrane helix</keyword>
<feature type="transmembrane region" description="Helical" evidence="2">
    <location>
        <begin position="52"/>
        <end position="75"/>
    </location>
</feature>
<dbReference type="RefSeq" id="WP_142054345.1">
    <property type="nucleotide sequence ID" value="NZ_VFPA01000002.1"/>
</dbReference>
<protein>
    <submittedName>
        <fullName evidence="3">Uncharacterized protein</fullName>
    </submittedName>
</protein>
<dbReference type="EMBL" id="VFPA01000002">
    <property type="protein sequence ID" value="TQM10731.1"/>
    <property type="molecule type" value="Genomic_DNA"/>
</dbReference>
<dbReference type="Proteomes" id="UP000315677">
    <property type="component" value="Unassembled WGS sequence"/>
</dbReference>
<gene>
    <name evidence="3" type="ORF">FB558_3252</name>
</gene>